<dbReference type="PANTHER" id="PTHR33675:SF10">
    <property type="entry name" value="NUCLEAR RECEPTOR FAMILY 2 GROUP C PROTEIN"/>
    <property type="match status" value="1"/>
</dbReference>
<dbReference type="InterPro" id="IPR016549">
    <property type="entry name" value="UCP009193"/>
</dbReference>
<organism evidence="2 3">
    <name type="scientific">Nepenthes gracilis</name>
    <name type="common">Slender pitcher plant</name>
    <dbReference type="NCBI Taxonomy" id="150966"/>
    <lineage>
        <taxon>Eukaryota</taxon>
        <taxon>Viridiplantae</taxon>
        <taxon>Streptophyta</taxon>
        <taxon>Embryophyta</taxon>
        <taxon>Tracheophyta</taxon>
        <taxon>Spermatophyta</taxon>
        <taxon>Magnoliopsida</taxon>
        <taxon>eudicotyledons</taxon>
        <taxon>Gunneridae</taxon>
        <taxon>Pentapetalae</taxon>
        <taxon>Caryophyllales</taxon>
        <taxon>Nepenthaceae</taxon>
        <taxon>Nepenthes</taxon>
    </lineage>
</organism>
<comment type="caution">
    <text evidence="2">The sequence shown here is derived from an EMBL/GenBank/DDBJ whole genome shotgun (WGS) entry which is preliminary data.</text>
</comment>
<evidence type="ECO:0000313" key="2">
    <source>
        <dbReference type="EMBL" id="GMH00779.1"/>
    </source>
</evidence>
<dbReference type="AlphaFoldDB" id="A0AAD3P6M0"/>
<evidence type="ECO:0008006" key="4">
    <source>
        <dbReference type="Google" id="ProtNLM"/>
    </source>
</evidence>
<dbReference type="PIRSF" id="PIRSF009193">
    <property type="entry name" value="UCP009193"/>
    <property type="match status" value="1"/>
</dbReference>
<name>A0AAD3P6M0_NEPGR</name>
<dbReference type="EMBL" id="BSYO01000002">
    <property type="protein sequence ID" value="GMH00779.1"/>
    <property type="molecule type" value="Genomic_DNA"/>
</dbReference>
<accession>A0AAD3P6M0</accession>
<evidence type="ECO:0000313" key="3">
    <source>
        <dbReference type="Proteomes" id="UP001279734"/>
    </source>
</evidence>
<dbReference type="PANTHER" id="PTHR33675">
    <property type="entry name" value="NUCLEAR RECEPTOR FAMILY 2 GROUP C PROTEIN"/>
    <property type="match status" value="1"/>
</dbReference>
<evidence type="ECO:0000256" key="1">
    <source>
        <dbReference type="SAM" id="MobiDB-lite"/>
    </source>
</evidence>
<keyword evidence="3" id="KW-1185">Reference proteome</keyword>
<feature type="region of interest" description="Disordered" evidence="1">
    <location>
        <begin position="159"/>
        <end position="200"/>
    </location>
</feature>
<reference evidence="2" key="1">
    <citation type="submission" date="2023-05" db="EMBL/GenBank/DDBJ databases">
        <title>Nepenthes gracilis genome sequencing.</title>
        <authorList>
            <person name="Fukushima K."/>
        </authorList>
    </citation>
    <scope>NUCLEOTIDE SEQUENCE</scope>
    <source>
        <strain evidence="2">SING2019-196</strain>
    </source>
</reference>
<protein>
    <recommendedName>
        <fullName evidence="4">Holocarboxylase synthetase</fullName>
    </recommendedName>
</protein>
<gene>
    <name evidence="2" type="ORF">Nepgr_002618</name>
</gene>
<proteinExistence type="predicted"/>
<dbReference type="Proteomes" id="UP001279734">
    <property type="component" value="Unassembled WGS sequence"/>
</dbReference>
<feature type="compositionally biased region" description="Polar residues" evidence="1">
    <location>
        <begin position="174"/>
        <end position="200"/>
    </location>
</feature>
<sequence length="200" mass="22106">MGKKRKSIATSLDEVDRTMYAAFCSAANSLSQLYTQSMNHQKLSFQSGERHGFEKLYQWIIRKQEAGSRVTTIDILTYLQNELEYCGGEPSVSLRAPLQNQHSHPLMHFSNLGLLVSSGSSGQTTAAQGVRSEHLDNQSRNSVFLNALRSLQHCHLTQGGYYPNGKTPAGNGGRNNETNSLHDQSRDSNPLSSNNSSMDE</sequence>